<evidence type="ECO:0000313" key="11">
    <source>
        <dbReference type="Proteomes" id="UP000032180"/>
    </source>
</evidence>
<dbReference type="PANTHER" id="PTHR36766:SF55">
    <property type="entry name" value="OS11G0492900 PROTEIN"/>
    <property type="match status" value="1"/>
</dbReference>
<evidence type="ECO:0000256" key="5">
    <source>
        <dbReference type="ARBA" id="ARBA00022821"/>
    </source>
</evidence>
<keyword evidence="3" id="KW-0677">Repeat</keyword>
<evidence type="ECO:0000256" key="4">
    <source>
        <dbReference type="ARBA" id="ARBA00022741"/>
    </source>
</evidence>
<evidence type="ECO:0000259" key="9">
    <source>
        <dbReference type="Pfam" id="PF18052"/>
    </source>
</evidence>
<dbReference type="PRINTS" id="PR00364">
    <property type="entry name" value="DISEASERSIST"/>
</dbReference>
<dbReference type="InterPro" id="IPR002182">
    <property type="entry name" value="NB-ARC"/>
</dbReference>
<sequence length="539" mass="61469">MAALFASMALEGALDNISSLLPANSTSQAVAATNHGLNGLDDLQILERTMRRIHSMLLEAEKHWNTREKSAKLRLEELKELAYDAEEVVEEYEYEVNRRKVEAFERLAAVQAGKIRKRKLMMAGLIASLAIRKALDKLSSFLTASASSLNSGNAREEQDLEDLRMLERTMRRIHATLHDAEQHWNITEASTKLRLEELKDLAYDAEEVVDQYELNRHKVEAFKLFASSGSHKRKYQQENEGFLCESSLVTISDEMAIKTKKLIERFDEIKHYSDNFTLSENDGERWLTHIGTIDTSSAVFEQSIVGREKDKDKIVEKLVSIRCDSVASPVSVMAIVGMRGLGKTTLAQLVYNHPKVGKYFDVCAWVCVSDQFDVSSITRSIVVSVTKEKCDLLELCNLQEILVEEIKQKKVLLVLDDLWNERKDFWDLLCMPMNTTKLCMIVVTTWSEKVAKLVQTMPLYNLNCLSYDESWSLFKQVAFIDGQENTPSNAVEMGRAIVKKCNGLPLVIRKLGSMLRYETNEQTWREVLESDLWVCSNKE</sequence>
<evidence type="ECO:0008006" key="12">
    <source>
        <dbReference type="Google" id="ProtNLM"/>
    </source>
</evidence>
<evidence type="ECO:0000256" key="2">
    <source>
        <dbReference type="ARBA" id="ARBA00022614"/>
    </source>
</evidence>
<protein>
    <recommendedName>
        <fullName evidence="12">NB-ARC domain-containing protein</fullName>
    </recommendedName>
</protein>
<keyword evidence="6" id="KW-0067">ATP-binding</keyword>
<dbReference type="InterPro" id="IPR042197">
    <property type="entry name" value="Apaf_helical"/>
</dbReference>
<feature type="domain" description="Disease resistance N-terminal" evidence="9">
    <location>
        <begin position="41"/>
        <end position="103"/>
    </location>
</feature>
<feature type="domain" description="NB-ARC" evidence="8">
    <location>
        <begin position="308"/>
        <end position="479"/>
    </location>
</feature>
<evidence type="ECO:0000313" key="10">
    <source>
        <dbReference type="EnsemblPlants" id="LPERR11G11240.3"/>
    </source>
</evidence>
<dbReference type="Gene3D" id="3.40.50.300">
    <property type="entry name" value="P-loop containing nucleotide triphosphate hydrolases"/>
    <property type="match status" value="1"/>
</dbReference>
<dbReference type="InterPro" id="IPR027417">
    <property type="entry name" value="P-loop_NTPase"/>
</dbReference>
<keyword evidence="2" id="KW-0433">Leucine-rich repeat</keyword>
<keyword evidence="7" id="KW-0175">Coiled coil</keyword>
<proteinExistence type="inferred from homology"/>
<dbReference type="Proteomes" id="UP000032180">
    <property type="component" value="Chromosome 11"/>
</dbReference>
<reference evidence="11" key="2">
    <citation type="submission" date="2013-12" db="EMBL/GenBank/DDBJ databases">
        <authorList>
            <person name="Yu Y."/>
            <person name="Lee S."/>
            <person name="de Baynast K."/>
            <person name="Wissotski M."/>
            <person name="Liu L."/>
            <person name="Talag J."/>
            <person name="Goicoechea J."/>
            <person name="Angelova A."/>
            <person name="Jetty R."/>
            <person name="Kudrna D."/>
            <person name="Golser W."/>
            <person name="Rivera L."/>
            <person name="Zhang J."/>
            <person name="Wing R."/>
        </authorList>
    </citation>
    <scope>NUCLEOTIDE SEQUENCE</scope>
</reference>
<keyword evidence="5" id="KW-0611">Plant defense</keyword>
<evidence type="ECO:0000256" key="6">
    <source>
        <dbReference type="ARBA" id="ARBA00022840"/>
    </source>
</evidence>
<feature type="coiled-coil region" evidence="7">
    <location>
        <begin position="163"/>
        <end position="215"/>
    </location>
</feature>
<feature type="domain" description="Disease resistance N-terminal" evidence="9">
    <location>
        <begin position="130"/>
        <end position="220"/>
    </location>
</feature>
<evidence type="ECO:0000256" key="7">
    <source>
        <dbReference type="SAM" id="Coils"/>
    </source>
</evidence>
<dbReference type="GO" id="GO:0043531">
    <property type="term" value="F:ADP binding"/>
    <property type="evidence" value="ECO:0007669"/>
    <property type="project" value="InterPro"/>
</dbReference>
<reference evidence="10" key="3">
    <citation type="submission" date="2015-04" db="UniProtKB">
        <authorList>
            <consortium name="EnsemblPlants"/>
        </authorList>
    </citation>
    <scope>IDENTIFICATION</scope>
</reference>
<dbReference type="EnsemblPlants" id="LPERR11G11240.3">
    <property type="protein sequence ID" value="LPERR11G11240.3"/>
    <property type="gene ID" value="LPERR11G11240"/>
</dbReference>
<dbReference type="Gramene" id="LPERR11G11240.3">
    <property type="protein sequence ID" value="LPERR11G11240.3"/>
    <property type="gene ID" value="LPERR11G11240"/>
</dbReference>
<dbReference type="SUPFAM" id="SSF52540">
    <property type="entry name" value="P-loop containing nucleoside triphosphate hydrolases"/>
    <property type="match status" value="1"/>
</dbReference>
<dbReference type="PANTHER" id="PTHR36766">
    <property type="entry name" value="PLANT BROAD-SPECTRUM MILDEW RESISTANCE PROTEIN RPW8"/>
    <property type="match status" value="1"/>
</dbReference>
<keyword evidence="11" id="KW-1185">Reference proteome</keyword>
<dbReference type="Gene3D" id="1.20.5.4130">
    <property type="match status" value="2"/>
</dbReference>
<evidence type="ECO:0000256" key="3">
    <source>
        <dbReference type="ARBA" id="ARBA00022737"/>
    </source>
</evidence>
<dbReference type="FunFam" id="3.40.50.300:FF:001091">
    <property type="entry name" value="Probable disease resistance protein At1g61300"/>
    <property type="match status" value="1"/>
</dbReference>
<dbReference type="Pfam" id="PF00931">
    <property type="entry name" value="NB-ARC"/>
    <property type="match status" value="1"/>
</dbReference>
<accession>A0A0D9XS95</accession>
<keyword evidence="4" id="KW-0547">Nucleotide-binding</keyword>
<dbReference type="Pfam" id="PF18052">
    <property type="entry name" value="Rx_N"/>
    <property type="match status" value="2"/>
</dbReference>
<comment type="similarity">
    <text evidence="1">Belongs to the disease resistance NB-LRR family.</text>
</comment>
<evidence type="ECO:0000259" key="8">
    <source>
        <dbReference type="Pfam" id="PF00931"/>
    </source>
</evidence>
<dbReference type="Gene3D" id="1.10.8.430">
    <property type="entry name" value="Helical domain of apoptotic protease-activating factors"/>
    <property type="match status" value="1"/>
</dbReference>
<organism evidence="10 11">
    <name type="scientific">Leersia perrieri</name>
    <dbReference type="NCBI Taxonomy" id="77586"/>
    <lineage>
        <taxon>Eukaryota</taxon>
        <taxon>Viridiplantae</taxon>
        <taxon>Streptophyta</taxon>
        <taxon>Embryophyta</taxon>
        <taxon>Tracheophyta</taxon>
        <taxon>Spermatophyta</taxon>
        <taxon>Magnoliopsida</taxon>
        <taxon>Liliopsida</taxon>
        <taxon>Poales</taxon>
        <taxon>Poaceae</taxon>
        <taxon>BOP clade</taxon>
        <taxon>Oryzoideae</taxon>
        <taxon>Oryzeae</taxon>
        <taxon>Oryzinae</taxon>
        <taxon>Leersia</taxon>
    </lineage>
</organism>
<dbReference type="AlphaFoldDB" id="A0A0D9XS95"/>
<dbReference type="InterPro" id="IPR041118">
    <property type="entry name" value="Rx_N"/>
</dbReference>
<dbReference type="GO" id="GO:0006952">
    <property type="term" value="P:defense response"/>
    <property type="evidence" value="ECO:0007669"/>
    <property type="project" value="UniProtKB-KW"/>
</dbReference>
<name>A0A0D9XS95_9ORYZ</name>
<evidence type="ECO:0000256" key="1">
    <source>
        <dbReference type="ARBA" id="ARBA00008894"/>
    </source>
</evidence>
<reference evidence="10 11" key="1">
    <citation type="submission" date="2012-08" db="EMBL/GenBank/DDBJ databases">
        <title>Oryza genome evolution.</title>
        <authorList>
            <person name="Wing R.A."/>
        </authorList>
    </citation>
    <scope>NUCLEOTIDE SEQUENCE</scope>
</reference>
<dbReference type="GO" id="GO:0005524">
    <property type="term" value="F:ATP binding"/>
    <property type="evidence" value="ECO:0007669"/>
    <property type="project" value="UniProtKB-KW"/>
</dbReference>